<dbReference type="EMBL" id="LACI01002242">
    <property type="protein sequence ID" value="KJU82613.1"/>
    <property type="molecule type" value="Genomic_DNA"/>
</dbReference>
<evidence type="ECO:0000256" key="1">
    <source>
        <dbReference type="SAM" id="Phobius"/>
    </source>
</evidence>
<gene>
    <name evidence="2" type="ORF">MBAV_005193</name>
</gene>
<comment type="caution">
    <text evidence="2">The sequence shown here is derived from an EMBL/GenBank/DDBJ whole genome shotgun (WGS) entry which is preliminary data.</text>
</comment>
<evidence type="ECO:0000313" key="3">
    <source>
        <dbReference type="Proteomes" id="UP000033423"/>
    </source>
</evidence>
<accession>A0A0F3GPK0</accession>
<dbReference type="Proteomes" id="UP000033423">
    <property type="component" value="Unassembled WGS sequence"/>
</dbReference>
<keyword evidence="1" id="KW-0812">Transmembrane</keyword>
<name>A0A0F3GPK0_9BACT</name>
<protein>
    <submittedName>
        <fullName evidence="2">Membrane protein</fullName>
    </submittedName>
</protein>
<evidence type="ECO:0000313" key="2">
    <source>
        <dbReference type="EMBL" id="KJU82613.1"/>
    </source>
</evidence>
<keyword evidence="3" id="KW-1185">Reference proteome</keyword>
<keyword evidence="1" id="KW-1133">Transmembrane helix</keyword>
<organism evidence="2 3">
    <name type="scientific">Candidatus Magnetobacterium bavaricum</name>
    <dbReference type="NCBI Taxonomy" id="29290"/>
    <lineage>
        <taxon>Bacteria</taxon>
        <taxon>Pseudomonadati</taxon>
        <taxon>Nitrospirota</taxon>
        <taxon>Thermodesulfovibrionia</taxon>
        <taxon>Thermodesulfovibrionales</taxon>
        <taxon>Candidatus Magnetobacteriaceae</taxon>
        <taxon>Candidatus Magnetobacterium</taxon>
    </lineage>
</organism>
<reference evidence="2 3" key="1">
    <citation type="submission" date="2015-02" db="EMBL/GenBank/DDBJ databases">
        <title>Single-cell genomics of uncultivated deep-branching MTB reveals a conserved set of magnetosome genes.</title>
        <authorList>
            <person name="Kolinko S."/>
            <person name="Richter M."/>
            <person name="Glockner F.O."/>
            <person name="Brachmann A."/>
            <person name="Schuler D."/>
        </authorList>
    </citation>
    <scope>NUCLEOTIDE SEQUENCE [LARGE SCALE GENOMIC DNA]</scope>
    <source>
        <strain evidence="2">TM-1</strain>
    </source>
</reference>
<feature type="transmembrane region" description="Helical" evidence="1">
    <location>
        <begin position="40"/>
        <end position="61"/>
    </location>
</feature>
<sequence>MNHAHRVVIFYKISPLICCPRCFWIKKCSKNLFSKYKFTLIYFYVFTVKYIFMCGGEYVSYS</sequence>
<keyword evidence="1" id="KW-0472">Membrane</keyword>
<proteinExistence type="predicted"/>
<dbReference type="AlphaFoldDB" id="A0A0F3GPK0"/>